<dbReference type="OrthoDB" id="5572060at2"/>
<gene>
    <name evidence="2" type="ORF">SAMN04488029_1631</name>
</gene>
<dbReference type="STRING" id="692418.SAMN04488029_1631"/>
<name>A0A1W2GAN7_REIFA</name>
<dbReference type="RefSeq" id="WP_084372130.1">
    <property type="nucleotide sequence ID" value="NZ_FWYF01000002.1"/>
</dbReference>
<evidence type="ECO:0000313" key="3">
    <source>
        <dbReference type="Proteomes" id="UP000192472"/>
    </source>
</evidence>
<evidence type="ECO:0000313" key="2">
    <source>
        <dbReference type="EMBL" id="SMD33727.1"/>
    </source>
</evidence>
<protein>
    <recommendedName>
        <fullName evidence="1">DUF4301 domain-containing protein</fullName>
    </recommendedName>
</protein>
<accession>A0A1W2GAN7</accession>
<dbReference type="EMBL" id="FWYF01000002">
    <property type="protein sequence ID" value="SMD33727.1"/>
    <property type="molecule type" value="Genomic_DNA"/>
</dbReference>
<sequence length="488" mass="54698">MFSTDQEELIVSRGSDIKVIERQIMDFKTGFPFLNLDRPATIDDGIVRLTLERINTFLEQYETLTSGKKLLKFVPASGAATRMFKDLFEYLSTGELNTGTEKFIEGLGNFAFYGELSAYLKNQGLDIKELVASKDYKTIVSALLNENGLGYGSLPKGLLTFHKTENGVKTPIEEHLVEGAKYASQEGLVYLHFTVSPEHQPKFEIKLQRVLSKYEKELGVKYEVSFSQQKKSTDTIAVDLSNEPFLDNDQILFRPAGHGALLENLNELNADIIFVKNIDNVVPDHLKEDTITYKKAIAGILLAFQSDSFDWQKRIVSGEDCLNEALNTLKSKYGIALNLNNTKELTQYLNRPVRVCGMVENTGEPGGGPFWVKGDQSTSLQIAETAQIDMTDSAQTEILKKSSHFNPVDLVCGVKDYNGEKFDLLKYRDDRTGFITQKSKNGKDLKAMELPGLWNGAMADWITLFVEVPISTFNPVKTVNDLLKPTHQ</sequence>
<evidence type="ECO:0000259" key="1">
    <source>
        <dbReference type="Pfam" id="PF14134"/>
    </source>
</evidence>
<reference evidence="2 3" key="1">
    <citation type="submission" date="2017-04" db="EMBL/GenBank/DDBJ databases">
        <authorList>
            <person name="Afonso C.L."/>
            <person name="Miller P.J."/>
            <person name="Scott M.A."/>
            <person name="Spackman E."/>
            <person name="Goraichik I."/>
            <person name="Dimitrov K.M."/>
            <person name="Suarez D.L."/>
            <person name="Swayne D.E."/>
        </authorList>
    </citation>
    <scope>NUCLEOTIDE SEQUENCE [LARGE SCALE GENOMIC DNA]</scope>
    <source>
        <strain evidence="2 3">DSM 26133</strain>
    </source>
</reference>
<keyword evidence="3" id="KW-1185">Reference proteome</keyword>
<dbReference type="SUPFAM" id="SSF53448">
    <property type="entry name" value="Nucleotide-diphospho-sugar transferases"/>
    <property type="match status" value="1"/>
</dbReference>
<organism evidence="2 3">
    <name type="scientific">Reichenbachiella faecimaris</name>
    <dbReference type="NCBI Taxonomy" id="692418"/>
    <lineage>
        <taxon>Bacteria</taxon>
        <taxon>Pseudomonadati</taxon>
        <taxon>Bacteroidota</taxon>
        <taxon>Cytophagia</taxon>
        <taxon>Cytophagales</taxon>
        <taxon>Reichenbachiellaceae</taxon>
        <taxon>Reichenbachiella</taxon>
    </lineage>
</organism>
<feature type="domain" description="DUF4301" evidence="1">
    <location>
        <begin position="6"/>
        <end position="488"/>
    </location>
</feature>
<dbReference type="Proteomes" id="UP000192472">
    <property type="component" value="Unassembled WGS sequence"/>
</dbReference>
<dbReference type="InterPro" id="IPR025393">
    <property type="entry name" value="DUF4301"/>
</dbReference>
<proteinExistence type="predicted"/>
<dbReference type="AlphaFoldDB" id="A0A1W2GAN7"/>
<dbReference type="Pfam" id="PF14134">
    <property type="entry name" value="DUF4301"/>
    <property type="match status" value="1"/>
</dbReference>
<dbReference type="InterPro" id="IPR029044">
    <property type="entry name" value="Nucleotide-diphossugar_trans"/>
</dbReference>